<evidence type="ECO:0000313" key="4">
    <source>
        <dbReference type="Proteomes" id="UP000318571"/>
    </source>
</evidence>
<name>A0A553NB30_TIGCA</name>
<reference evidence="3 4" key="1">
    <citation type="journal article" date="2018" name="Nat. Ecol. Evol.">
        <title>Genomic signatures of mitonuclear coevolution across populations of Tigriopus californicus.</title>
        <authorList>
            <person name="Barreto F.S."/>
            <person name="Watson E.T."/>
            <person name="Lima T.G."/>
            <person name="Willett C.S."/>
            <person name="Edmands S."/>
            <person name="Li W."/>
            <person name="Burton R.S."/>
        </authorList>
    </citation>
    <scope>NUCLEOTIDE SEQUENCE [LARGE SCALE GENOMIC DNA]</scope>
    <source>
        <strain evidence="3 4">San Diego</strain>
    </source>
</reference>
<comment type="caution">
    <text evidence="3">The sequence shown here is derived from an EMBL/GenBank/DDBJ whole genome shotgun (WGS) entry which is preliminary data.</text>
</comment>
<organism evidence="3 4">
    <name type="scientific">Tigriopus californicus</name>
    <name type="common">Marine copepod</name>
    <dbReference type="NCBI Taxonomy" id="6832"/>
    <lineage>
        <taxon>Eukaryota</taxon>
        <taxon>Metazoa</taxon>
        <taxon>Ecdysozoa</taxon>
        <taxon>Arthropoda</taxon>
        <taxon>Crustacea</taxon>
        <taxon>Multicrustacea</taxon>
        <taxon>Hexanauplia</taxon>
        <taxon>Copepoda</taxon>
        <taxon>Harpacticoida</taxon>
        <taxon>Harpacticidae</taxon>
        <taxon>Tigriopus</taxon>
    </lineage>
</organism>
<dbReference type="GO" id="GO:0005634">
    <property type="term" value="C:nucleus"/>
    <property type="evidence" value="ECO:0007669"/>
    <property type="project" value="UniProtKB-UniRule"/>
</dbReference>
<keyword evidence="1" id="KW-0238">DNA-binding</keyword>
<dbReference type="GO" id="GO:0003677">
    <property type="term" value="F:DNA binding"/>
    <property type="evidence" value="ECO:0007669"/>
    <property type="project" value="UniProtKB-UniRule"/>
</dbReference>
<dbReference type="Pfam" id="PF09011">
    <property type="entry name" value="HMG_box_2"/>
    <property type="match status" value="1"/>
</dbReference>
<sequence>MNLTARAALVRRGYGLIQIFVHNDSLFFLIKNLVAVSTTRGQLSLDGLSNLLKIPEQFVKLRVCCLNRFFGNNNLASTFEFANFLFLSLNGFQLHFEPTEVILPFPFPRFHRDPILLVLVFSLNQIEILMDLLYPLDEQIFPVTFGLIEPCECTANETHRFTRARGAFKNTESPLIQHLIQLTHKRLLDIIGSVWMGRNLTSGALIRRFGDQGLEPPVSSQLLDLRRERKNVQRRITHLKNTTLYPKKRVESPVSLYIASRRQSIGSFPPGLGSATNKPDMREMYRDFYADWQTLSAEQKMSYIEQARENKAYNFQELKRWHEAHGKTEKAVKLTELERTLRDLKTRLKTHVPSE</sequence>
<dbReference type="PROSITE" id="PS50118">
    <property type="entry name" value="HMG_BOX_2"/>
    <property type="match status" value="1"/>
</dbReference>
<dbReference type="SUPFAM" id="SSF47095">
    <property type="entry name" value="HMG-box"/>
    <property type="match status" value="1"/>
</dbReference>
<gene>
    <name evidence="3" type="ORF">TCAL_16638</name>
</gene>
<protein>
    <recommendedName>
        <fullName evidence="2">HMG box domain-containing protein</fullName>
    </recommendedName>
</protein>
<dbReference type="Proteomes" id="UP000318571">
    <property type="component" value="Chromosome 10"/>
</dbReference>
<dbReference type="AlphaFoldDB" id="A0A553NB30"/>
<keyword evidence="1" id="KW-0539">Nucleus</keyword>
<dbReference type="EMBL" id="VCGU01000458">
    <property type="protein sequence ID" value="TRY62652.1"/>
    <property type="molecule type" value="Genomic_DNA"/>
</dbReference>
<evidence type="ECO:0000256" key="1">
    <source>
        <dbReference type="PROSITE-ProRule" id="PRU00267"/>
    </source>
</evidence>
<feature type="DNA-binding region" description="HMG box" evidence="1">
    <location>
        <begin position="247"/>
        <end position="322"/>
    </location>
</feature>
<dbReference type="Gene3D" id="1.10.30.10">
    <property type="entry name" value="High mobility group box domain"/>
    <property type="match status" value="1"/>
</dbReference>
<evidence type="ECO:0000259" key="2">
    <source>
        <dbReference type="PROSITE" id="PS50118"/>
    </source>
</evidence>
<dbReference type="InterPro" id="IPR009071">
    <property type="entry name" value="HMG_box_dom"/>
</dbReference>
<evidence type="ECO:0000313" key="3">
    <source>
        <dbReference type="EMBL" id="TRY62652.1"/>
    </source>
</evidence>
<feature type="domain" description="HMG box" evidence="2">
    <location>
        <begin position="247"/>
        <end position="322"/>
    </location>
</feature>
<proteinExistence type="predicted"/>
<dbReference type="InterPro" id="IPR036910">
    <property type="entry name" value="HMG_box_dom_sf"/>
</dbReference>
<keyword evidence="4" id="KW-1185">Reference proteome</keyword>
<accession>A0A553NB30</accession>